<evidence type="ECO:0000313" key="7">
    <source>
        <dbReference type="RGD" id="1560146"/>
    </source>
</evidence>
<feature type="region of interest" description="Disordered" evidence="1">
    <location>
        <begin position="266"/>
        <end position="292"/>
    </location>
</feature>
<sequence>MSSPWKTPPSSAPKPEMIVKIIGSKHFRYFVEKPMIRQNETLKTEPQTPLPEPGTDYSRQVRRDLPGPTDSSEQQISAHPAEKEESGQKPESNQKFLTTVLGNRFLDDMISHGANVHCSSVPAGDQSLSYMHSLPRRKSIDWCLENTKDNSGQAVEVVRRPSVMTREDSFLIALVRRELNSCPLSSNLLDKLQKELKTLDPISSGFLHQSQLNRLFLRHKVPLPLPTLKLLCQRFSRRDSPEGVNYGELLCFLKEATKDNLQQNGTAVYSNPRKTPSLSQDKQSTPPQDSSLLSDVNKSLLQILKMALRTYQGKFSVDCLNLNFQKEDHSFSGCLPLPKIMSICSKHGLHITMTLLETLLHHQDLGYRGEIKWKNFVKWLNRASSDLQYDMPAGKNKKEVQENLVNIPEGTQRNTEYVKTSEKNLQPKTSTTSAPEGPVTAFKYRPASEPGEHRAMMKDEQPELWIDRFRKLENALYLCDLSNTGVLEWERAKRLIHNYNLIYKLSLSPRRIDQALRRFRSGENIILEPALQYLKEL</sequence>
<dbReference type="AlphaFoldDB" id="A0A0G2KB50"/>
<dbReference type="InterPro" id="IPR048316">
    <property type="entry name" value="DUF5580_N"/>
</dbReference>
<dbReference type="RefSeq" id="NP_001398792.1">
    <property type="nucleotide sequence ID" value="NM_001411863.1"/>
</dbReference>
<dbReference type="InterPro" id="IPR011992">
    <property type="entry name" value="EF-hand-dom_pair"/>
</dbReference>
<reference evidence="5" key="3">
    <citation type="submission" date="2025-09" db="UniProtKB">
        <authorList>
            <consortium name="Ensembl"/>
        </authorList>
    </citation>
    <scope>IDENTIFICATION</scope>
    <source>
        <strain evidence="5">Brown Norway</strain>
    </source>
</reference>
<reference evidence="5" key="1">
    <citation type="submission" date="2024-01" db="EMBL/GenBank/DDBJ databases">
        <title>GRCr8: a new rat reference genome assembly contstructed from accurate long reads and long range scaffolding.</title>
        <authorList>
            <person name="Doris P.A."/>
            <person name="Kalbfleisch T."/>
            <person name="Li K."/>
            <person name="Howe K."/>
            <person name="Wood J."/>
        </authorList>
    </citation>
    <scope>NUCLEOTIDE SEQUENCE [LARGE SCALE GENOMIC DNA]</scope>
    <source>
        <strain evidence="5">Brown Norway</strain>
    </source>
</reference>
<dbReference type="GO" id="GO:0005930">
    <property type="term" value="C:axoneme"/>
    <property type="evidence" value="ECO:0000266"/>
    <property type="project" value="RGD"/>
</dbReference>
<feature type="compositionally biased region" description="Polar residues" evidence="1">
    <location>
        <begin position="421"/>
        <end position="434"/>
    </location>
</feature>
<accession>A0A0G2KB50</accession>
<feature type="region of interest" description="Disordered" evidence="1">
    <location>
        <begin position="35"/>
        <end position="93"/>
    </location>
</feature>
<dbReference type="ExpressionAtlas" id="A0A0G2KB50">
    <property type="expression patterns" value="baseline"/>
</dbReference>
<dbReference type="OMA" id="YVHGIPR"/>
<dbReference type="InterPro" id="IPR049246">
    <property type="entry name" value="DUF5580_M"/>
</dbReference>
<dbReference type="Proteomes" id="UP000002494">
    <property type="component" value="Chromosome 5"/>
</dbReference>
<dbReference type="PANTHER" id="PTHR34830">
    <property type="entry name" value="SIMILAR TO HYPOTHETICAL PROTEIN MGC34837"/>
    <property type="match status" value="1"/>
</dbReference>
<evidence type="ECO:0000259" key="3">
    <source>
        <dbReference type="Pfam" id="PF20742"/>
    </source>
</evidence>
<dbReference type="RGD" id="1560146">
    <property type="gene designation" value="C5h1orf87"/>
</dbReference>
<reference evidence="5" key="2">
    <citation type="submission" date="2025-08" db="UniProtKB">
        <authorList>
            <consortium name="Ensembl"/>
        </authorList>
    </citation>
    <scope>IDENTIFICATION</scope>
    <source>
        <strain evidence="5">Brown Norway</strain>
    </source>
</reference>
<dbReference type="GeneID" id="500505"/>
<dbReference type="Bgee" id="ENSRNOG00000026169">
    <property type="expression patterns" value="Expressed in testis and 1 other cell type or tissue"/>
</dbReference>
<dbReference type="InterPro" id="IPR049247">
    <property type="entry name" value="DUF5580_C"/>
</dbReference>
<feature type="domain" description="DUF5580" evidence="4">
    <location>
        <begin position="463"/>
        <end position="537"/>
    </location>
</feature>
<dbReference type="Pfam" id="PF20743">
    <property type="entry name" value="DUF5580_C"/>
    <property type="match status" value="1"/>
</dbReference>
<dbReference type="FunCoup" id="A0A0G2KB50">
    <property type="interactions" value="4"/>
</dbReference>
<keyword evidence="6" id="KW-1185">Reference proteome</keyword>
<dbReference type="KEGG" id="rno:500505"/>
<protein>
    <submittedName>
        <fullName evidence="5">Similar to human chromosome 1 open reading frame 87</fullName>
    </submittedName>
</protein>
<feature type="domain" description="DUF5580" evidence="2">
    <location>
        <begin position="168"/>
        <end position="260"/>
    </location>
</feature>
<organism evidence="5 6">
    <name type="scientific">Rattus norvegicus</name>
    <name type="common">Rat</name>
    <dbReference type="NCBI Taxonomy" id="10116"/>
    <lineage>
        <taxon>Eukaryota</taxon>
        <taxon>Metazoa</taxon>
        <taxon>Chordata</taxon>
        <taxon>Craniata</taxon>
        <taxon>Vertebrata</taxon>
        <taxon>Euteleostomi</taxon>
        <taxon>Mammalia</taxon>
        <taxon>Eutheria</taxon>
        <taxon>Euarchontoglires</taxon>
        <taxon>Glires</taxon>
        <taxon>Rodentia</taxon>
        <taxon>Myomorpha</taxon>
        <taxon>Muroidea</taxon>
        <taxon>Muridae</taxon>
        <taxon>Murinae</taxon>
        <taxon>Rattus</taxon>
    </lineage>
</organism>
<dbReference type="GlyGen" id="A0A0G2KB50">
    <property type="glycosylation" value="1 site"/>
</dbReference>
<feature type="region of interest" description="Disordered" evidence="1">
    <location>
        <begin position="421"/>
        <end position="455"/>
    </location>
</feature>
<dbReference type="CTD" id="500505"/>
<dbReference type="Ensembl" id="ENSRNOT00000077492.3">
    <property type="protein sequence ID" value="ENSRNOP00000075653.1"/>
    <property type="gene ID" value="ENSRNOG00000026169.7"/>
</dbReference>
<gene>
    <name evidence="5 7" type="primary">C5h1orf87</name>
    <name evidence="7" type="synonym">RGD1560146</name>
</gene>
<evidence type="ECO:0000259" key="4">
    <source>
        <dbReference type="Pfam" id="PF20743"/>
    </source>
</evidence>
<dbReference type="AGR" id="RGD:1560146"/>
<evidence type="ECO:0000256" key="1">
    <source>
        <dbReference type="SAM" id="MobiDB-lite"/>
    </source>
</evidence>
<dbReference type="PANTHER" id="PTHR34830:SF1">
    <property type="entry name" value="GENE 12695-RELATED"/>
    <property type="match status" value="1"/>
</dbReference>
<evidence type="ECO:0000259" key="2">
    <source>
        <dbReference type="Pfam" id="PF17743"/>
    </source>
</evidence>
<dbReference type="GO" id="GO:0005929">
    <property type="term" value="C:cilium"/>
    <property type="evidence" value="ECO:0000266"/>
    <property type="project" value="RGD"/>
</dbReference>
<dbReference type="Pfam" id="PF20742">
    <property type="entry name" value="DUF5580_M"/>
    <property type="match status" value="1"/>
</dbReference>
<proteinExistence type="predicted"/>
<feature type="domain" description="DUF5580" evidence="3">
    <location>
        <begin position="299"/>
        <end position="393"/>
    </location>
</feature>
<evidence type="ECO:0000313" key="6">
    <source>
        <dbReference type="Proteomes" id="UP000002494"/>
    </source>
</evidence>
<dbReference type="InParanoid" id="A0A0G2KB50"/>
<name>A0A0G2KB50_RAT</name>
<evidence type="ECO:0000313" key="5">
    <source>
        <dbReference type="Ensembl" id="ENSRNOP00000075653.1"/>
    </source>
</evidence>
<dbReference type="Pfam" id="PF17743">
    <property type="entry name" value="DUF5580"/>
    <property type="match status" value="1"/>
</dbReference>
<dbReference type="GeneTree" id="ENSGT00390000008678"/>
<dbReference type="InterPro" id="IPR040774">
    <property type="entry name" value="DUF5580"/>
</dbReference>
<dbReference type="SUPFAM" id="SSF47473">
    <property type="entry name" value="EF-hand"/>
    <property type="match status" value="1"/>
</dbReference>